<evidence type="ECO:0000259" key="2">
    <source>
        <dbReference type="Pfam" id="PF25591"/>
    </source>
</evidence>
<feature type="region of interest" description="Disordered" evidence="1">
    <location>
        <begin position="1"/>
        <end position="104"/>
    </location>
</feature>
<dbReference type="Proteomes" id="UP000029033">
    <property type="component" value="Unassembled WGS sequence"/>
</dbReference>
<reference evidence="3 4" key="1">
    <citation type="submission" date="2014-03" db="EMBL/GenBank/DDBJ databases">
        <title>Genomics of Bifidobacteria.</title>
        <authorList>
            <person name="Ventura M."/>
            <person name="Milani C."/>
            <person name="Lugli G.A."/>
        </authorList>
    </citation>
    <scope>NUCLEOTIDE SEQUENCE [LARGE SCALE GENOMIC DNA]</scope>
    <source>
        <strain evidence="3 4">LMG 21589</strain>
    </source>
</reference>
<dbReference type="InterPro" id="IPR057893">
    <property type="entry name" value="LRV_2"/>
</dbReference>
<feature type="domain" description="Leucine rich repeat variant" evidence="2">
    <location>
        <begin position="106"/>
        <end position="162"/>
    </location>
</feature>
<evidence type="ECO:0000313" key="4">
    <source>
        <dbReference type="Proteomes" id="UP000029033"/>
    </source>
</evidence>
<accession>A0A087D3H0</accession>
<name>A0A087D3H0_9BIFI</name>
<organism evidence="3 4">
    <name type="scientific">Bifidobacterium scardovii</name>
    <dbReference type="NCBI Taxonomy" id="158787"/>
    <lineage>
        <taxon>Bacteria</taxon>
        <taxon>Bacillati</taxon>
        <taxon>Actinomycetota</taxon>
        <taxon>Actinomycetes</taxon>
        <taxon>Bifidobacteriales</taxon>
        <taxon>Bifidobacteriaceae</taxon>
        <taxon>Bifidobacterium</taxon>
    </lineage>
</organism>
<dbReference type="STRING" id="158787.BSCA_0407"/>
<dbReference type="eggNOG" id="ENOG5031TDZ">
    <property type="taxonomic scope" value="Bacteria"/>
</dbReference>
<gene>
    <name evidence="3" type="ORF">BSCA_0407</name>
</gene>
<dbReference type="Pfam" id="PF25591">
    <property type="entry name" value="LRV_2"/>
    <property type="match status" value="1"/>
</dbReference>
<comment type="caution">
    <text evidence="3">The sequence shown here is derived from an EMBL/GenBank/DDBJ whole genome shotgun (WGS) entry which is preliminary data.</text>
</comment>
<dbReference type="EMBL" id="JGZO01000034">
    <property type="protein sequence ID" value="KFI90070.1"/>
    <property type="molecule type" value="Genomic_DNA"/>
</dbReference>
<evidence type="ECO:0000256" key="1">
    <source>
        <dbReference type="SAM" id="MobiDB-lite"/>
    </source>
</evidence>
<protein>
    <recommendedName>
        <fullName evidence="2">Leucine rich repeat variant domain-containing protein</fullName>
    </recommendedName>
</protein>
<keyword evidence="4" id="KW-1185">Reference proteome</keyword>
<dbReference type="AlphaFoldDB" id="A0A087D3H0"/>
<sequence length="166" mass="17587">MASLTTPHGAARKAPRTPPPTALIVGQPAKRRAKPHGTLPGWTRRRSAAMRLGATDRRGPRGQAPPGSRLRGLDAAAQTAQRKRVAGPVPRAVEGQGPPAPPIRLTPLVACDPDTDMDVLWHIAREAPELRRWLAANPKADAALLEYVAQRGGPGVKAALTVLLES</sequence>
<evidence type="ECO:0000313" key="3">
    <source>
        <dbReference type="EMBL" id="KFI90070.1"/>
    </source>
</evidence>
<proteinExistence type="predicted"/>